<name>A0A9W9YYZ7_9CNID</name>
<keyword evidence="2" id="KW-1185">Reference proteome</keyword>
<evidence type="ECO:0000313" key="2">
    <source>
        <dbReference type="Proteomes" id="UP001163046"/>
    </source>
</evidence>
<organism evidence="1 2">
    <name type="scientific">Desmophyllum pertusum</name>
    <dbReference type="NCBI Taxonomy" id="174260"/>
    <lineage>
        <taxon>Eukaryota</taxon>
        <taxon>Metazoa</taxon>
        <taxon>Cnidaria</taxon>
        <taxon>Anthozoa</taxon>
        <taxon>Hexacorallia</taxon>
        <taxon>Scleractinia</taxon>
        <taxon>Caryophylliina</taxon>
        <taxon>Caryophylliidae</taxon>
        <taxon>Desmophyllum</taxon>
    </lineage>
</organism>
<dbReference type="Proteomes" id="UP001163046">
    <property type="component" value="Unassembled WGS sequence"/>
</dbReference>
<reference evidence="1" key="1">
    <citation type="submission" date="2023-01" db="EMBL/GenBank/DDBJ databases">
        <title>Genome assembly of the deep-sea coral Lophelia pertusa.</title>
        <authorList>
            <person name="Herrera S."/>
            <person name="Cordes E."/>
        </authorList>
    </citation>
    <scope>NUCLEOTIDE SEQUENCE</scope>
    <source>
        <strain evidence="1">USNM1676648</strain>
        <tissue evidence="1">Polyp</tissue>
    </source>
</reference>
<protein>
    <submittedName>
        <fullName evidence="1">Uncharacterized protein</fullName>
    </submittedName>
</protein>
<gene>
    <name evidence="1" type="ORF">OS493_021432</name>
</gene>
<dbReference type="EMBL" id="MU826839">
    <property type="protein sequence ID" value="KAJ7372005.1"/>
    <property type="molecule type" value="Genomic_DNA"/>
</dbReference>
<comment type="caution">
    <text evidence="1">The sequence shown here is derived from an EMBL/GenBank/DDBJ whole genome shotgun (WGS) entry which is preliminary data.</text>
</comment>
<evidence type="ECO:0000313" key="1">
    <source>
        <dbReference type="EMBL" id="KAJ7372005.1"/>
    </source>
</evidence>
<accession>A0A9W9YYZ7</accession>
<proteinExistence type="predicted"/>
<sequence length="170" mass="19205">MQNDVLNIVLQPPNSSCSTLLYFEQIKKSRHWIPMVHTSERACAKSPLFVVSSNYNQNKLYQEAFFMQDPELHQSLQRLAEELGDTCKDGARTRVEKAHVIMVNAINSLNVLEKMSTFEAANANNTMFKSDATLHAYGHGDAGVHQSCPNRRLVTTPYNPRDVHQVLLCS</sequence>
<dbReference type="AlphaFoldDB" id="A0A9W9YYZ7"/>